<reference evidence="3" key="2">
    <citation type="journal article" date="2019" name="IMA Fungus">
        <title>Genome sequencing and comparison of five Tilletia species to identify candidate genes for the detection of regulated species infecting wheat.</title>
        <authorList>
            <person name="Nguyen H.D.T."/>
            <person name="Sultana T."/>
            <person name="Kesanakurti P."/>
            <person name="Hambleton S."/>
        </authorList>
    </citation>
    <scope>NUCLEOTIDE SEQUENCE</scope>
    <source>
        <strain evidence="3">DAOMC 238032</strain>
    </source>
</reference>
<accession>A0A177UBK0</accession>
<comment type="caution">
    <text evidence="3">The sequence shown here is derived from an EMBL/GenBank/DDBJ whole genome shotgun (WGS) entry which is preliminary data.</text>
</comment>
<sequence length="318" mass="34011">MSAAVSSCACSARRARRTAALALSPQHRHSSTAATPYTAEQVRARLESQHREAGTKNPLAGWTPSQARPMLPLQPRPINWSHALAAPLYNTPAPATTPRVPINILAPFDHSNPSSLAPTAAEAASTPSPLLVAPKHTLRHAVRSIELHLGSPPAYFKNPKRAAQATPNSVGYQAHTTKLTHYPGFTREDEIRKEAVAVGGEKKADRRKTEQAVRAHYKREVVDGDYSDHVARGPLLARLLRATSSSSASEEVHEAVQVADQALALNPSLGQVAKQFVLHAIQERVDPPAPPVAAAPATSAPKASEQGSAKKGNKRRAK</sequence>
<dbReference type="Proteomes" id="UP000077671">
    <property type="component" value="Unassembled WGS sequence"/>
</dbReference>
<evidence type="ECO:0000313" key="2">
    <source>
        <dbReference type="EMBL" id="CAD6925694.1"/>
    </source>
</evidence>
<organism evidence="3 4">
    <name type="scientific">Tilletia caries</name>
    <name type="common">wheat bunt fungus</name>
    <dbReference type="NCBI Taxonomy" id="13290"/>
    <lineage>
        <taxon>Eukaryota</taxon>
        <taxon>Fungi</taxon>
        <taxon>Dikarya</taxon>
        <taxon>Basidiomycota</taxon>
        <taxon>Ustilaginomycotina</taxon>
        <taxon>Exobasidiomycetes</taxon>
        <taxon>Tilletiales</taxon>
        <taxon>Tilletiaceae</taxon>
        <taxon>Tilletia</taxon>
    </lineage>
</organism>
<keyword evidence="5" id="KW-1185">Reference proteome</keyword>
<dbReference type="Proteomes" id="UP000836402">
    <property type="component" value="Unassembled WGS sequence"/>
</dbReference>
<reference evidence="3" key="1">
    <citation type="submission" date="2016-04" db="EMBL/GenBank/DDBJ databases">
        <authorList>
            <person name="Nguyen H.D."/>
            <person name="Kesanakurti P."/>
            <person name="Cullis J."/>
            <person name="Levesque C.A."/>
            <person name="Hambleton S."/>
        </authorList>
    </citation>
    <scope>NUCLEOTIDE SEQUENCE</scope>
    <source>
        <strain evidence="3">DAOMC 238032</strain>
    </source>
</reference>
<name>A0A177UBK0_9BASI</name>
<feature type="region of interest" description="Disordered" evidence="1">
    <location>
        <begin position="287"/>
        <end position="318"/>
    </location>
</feature>
<feature type="region of interest" description="Disordered" evidence="1">
    <location>
        <begin position="47"/>
        <end position="66"/>
    </location>
</feature>
<dbReference type="AlphaFoldDB" id="A0A177UBK0"/>
<dbReference type="EMBL" id="LWDD02000384">
    <property type="protein sequence ID" value="KAE8261299.1"/>
    <property type="molecule type" value="Genomic_DNA"/>
</dbReference>
<evidence type="ECO:0000313" key="4">
    <source>
        <dbReference type="Proteomes" id="UP000077671"/>
    </source>
</evidence>
<evidence type="ECO:0000256" key="1">
    <source>
        <dbReference type="SAM" id="MobiDB-lite"/>
    </source>
</evidence>
<dbReference type="EMBL" id="CAJHJG010003035">
    <property type="protein sequence ID" value="CAD6925694.1"/>
    <property type="molecule type" value="Genomic_DNA"/>
</dbReference>
<evidence type="ECO:0000313" key="5">
    <source>
        <dbReference type="Proteomes" id="UP000836402"/>
    </source>
</evidence>
<reference evidence="2" key="3">
    <citation type="submission" date="2020-10" db="EMBL/GenBank/DDBJ databases">
        <authorList>
            <person name="Sedaghatjoo S."/>
        </authorList>
    </citation>
    <scope>NUCLEOTIDE SEQUENCE</scope>
    <source>
        <strain evidence="2">AZH3</strain>
    </source>
</reference>
<proteinExistence type="predicted"/>
<protein>
    <submittedName>
        <fullName evidence="3">Uncharacterized protein</fullName>
    </submittedName>
</protein>
<evidence type="ECO:0000313" key="3">
    <source>
        <dbReference type="EMBL" id="KAE8261299.1"/>
    </source>
</evidence>
<gene>
    <name evidence="3" type="ORF">A4X03_0g3377</name>
    <name evidence="2" type="ORF">JKIAZH3_G5202</name>
</gene>
<feature type="compositionally biased region" description="Low complexity" evidence="1">
    <location>
        <begin position="294"/>
        <end position="303"/>
    </location>
</feature>